<sequence>MLPSKVHKAASNARISHRYVSDQVKQTFPAPPQSNYTSTLKNLNIRSNAKVVVIGQTSKVGKPIPQSLEAIEKSGTNVVGFVDETSPDLSSSIQNVLKDALPWVLYISTQKATPVLEALKCASKVQIPLVVCSTAHFEEGEIKEVCLQIIGYDTIHLTHAPAVAKRNAGSKLVD</sequence>
<comment type="caution">
    <text evidence="1">The sequence shown here is derived from an EMBL/GenBank/DDBJ whole genome shotgun (WGS) entry which is preliminary data.</text>
</comment>
<reference evidence="1" key="1">
    <citation type="submission" date="2023-04" db="EMBL/GenBank/DDBJ databases">
        <title>Draft Genome sequencing of Naganishia species isolated from polar environments using Oxford Nanopore Technology.</title>
        <authorList>
            <person name="Leo P."/>
            <person name="Venkateswaran K."/>
        </authorList>
    </citation>
    <scope>NUCLEOTIDE SEQUENCE</scope>
    <source>
        <strain evidence="1">MNA-CCFEE 5261</strain>
    </source>
</reference>
<proteinExistence type="predicted"/>
<evidence type="ECO:0000313" key="1">
    <source>
        <dbReference type="EMBL" id="KAJ9112595.1"/>
    </source>
</evidence>
<dbReference type="Proteomes" id="UP001241377">
    <property type="component" value="Unassembled WGS sequence"/>
</dbReference>
<gene>
    <name evidence="1" type="ORF">QFC19_000614</name>
</gene>
<name>A0ACC2WMR5_9TREE</name>
<accession>A0ACC2WMR5</accession>
<dbReference type="EMBL" id="JASBWR010000004">
    <property type="protein sequence ID" value="KAJ9112595.1"/>
    <property type="molecule type" value="Genomic_DNA"/>
</dbReference>
<evidence type="ECO:0000313" key="2">
    <source>
        <dbReference type="Proteomes" id="UP001241377"/>
    </source>
</evidence>
<keyword evidence="2" id="KW-1185">Reference proteome</keyword>
<protein>
    <submittedName>
        <fullName evidence="1">Uncharacterized protein</fullName>
    </submittedName>
</protein>
<organism evidence="1 2">
    <name type="scientific">Naganishia cerealis</name>
    <dbReference type="NCBI Taxonomy" id="610337"/>
    <lineage>
        <taxon>Eukaryota</taxon>
        <taxon>Fungi</taxon>
        <taxon>Dikarya</taxon>
        <taxon>Basidiomycota</taxon>
        <taxon>Agaricomycotina</taxon>
        <taxon>Tremellomycetes</taxon>
        <taxon>Filobasidiales</taxon>
        <taxon>Filobasidiaceae</taxon>
        <taxon>Naganishia</taxon>
    </lineage>
</organism>